<keyword evidence="3" id="KW-0812">Transmembrane</keyword>
<protein>
    <recommendedName>
        <fullName evidence="6">Prepilin-type N-terminal cleavage/methylation domain-containing protein</fullName>
    </recommendedName>
</protein>
<dbReference type="Proteomes" id="UP001501166">
    <property type="component" value="Unassembled WGS sequence"/>
</dbReference>
<sequence>MLNNIKESEGFTLIETALVLSIVSIILSLPIVHFKALQVEAETQLFFETLGSSLTLAQSYAILNQDWPLIEFKPDTREVSFRAGKRTDNHPINHRISFPDSISMPGGTREFRFSSSTGNQSNISPIPFDTAKGRVNVRFKFGKGRFTVEYD</sequence>
<keyword evidence="3" id="KW-1133">Transmembrane helix</keyword>
<evidence type="ECO:0000256" key="2">
    <source>
        <dbReference type="ARBA" id="ARBA00023287"/>
    </source>
</evidence>
<dbReference type="NCBIfam" id="TIGR02532">
    <property type="entry name" value="IV_pilin_GFxxxE"/>
    <property type="match status" value="1"/>
</dbReference>
<dbReference type="InterPro" id="IPR045584">
    <property type="entry name" value="Pilin-like"/>
</dbReference>
<gene>
    <name evidence="4" type="ORF">GCM10008932_02000</name>
</gene>
<reference evidence="4 5" key="1">
    <citation type="journal article" date="2019" name="Int. J. Syst. Evol. Microbiol.">
        <title>The Global Catalogue of Microorganisms (GCM) 10K type strain sequencing project: providing services to taxonomists for standard genome sequencing and annotation.</title>
        <authorList>
            <consortium name="The Broad Institute Genomics Platform"/>
            <consortium name="The Broad Institute Genome Sequencing Center for Infectious Disease"/>
            <person name="Wu L."/>
            <person name="Ma J."/>
        </authorList>
    </citation>
    <scope>NUCLEOTIDE SEQUENCE [LARGE SCALE GENOMIC DNA]</scope>
    <source>
        <strain evidence="4 5">JCM 12662</strain>
    </source>
</reference>
<dbReference type="InterPro" id="IPR012902">
    <property type="entry name" value="N_methyl_site"/>
</dbReference>
<proteinExistence type="predicted"/>
<organism evidence="4 5">
    <name type="scientific">Alkalibacterium iburiense</name>
    <dbReference type="NCBI Taxonomy" id="290589"/>
    <lineage>
        <taxon>Bacteria</taxon>
        <taxon>Bacillati</taxon>
        <taxon>Bacillota</taxon>
        <taxon>Bacilli</taxon>
        <taxon>Lactobacillales</taxon>
        <taxon>Carnobacteriaceae</taxon>
        <taxon>Alkalibacterium</taxon>
    </lineage>
</organism>
<evidence type="ECO:0000256" key="1">
    <source>
        <dbReference type="ARBA" id="ARBA00004241"/>
    </source>
</evidence>
<evidence type="ECO:0000313" key="5">
    <source>
        <dbReference type="Proteomes" id="UP001501166"/>
    </source>
</evidence>
<keyword evidence="2" id="KW-0178">Competence</keyword>
<evidence type="ECO:0000313" key="4">
    <source>
        <dbReference type="EMBL" id="GAA0352616.1"/>
    </source>
</evidence>
<comment type="caution">
    <text evidence="4">The sequence shown here is derived from an EMBL/GenBank/DDBJ whole genome shotgun (WGS) entry which is preliminary data.</text>
</comment>
<evidence type="ECO:0008006" key="6">
    <source>
        <dbReference type="Google" id="ProtNLM"/>
    </source>
</evidence>
<dbReference type="NCBIfam" id="NF040982">
    <property type="entry name" value="ComGD"/>
    <property type="match status" value="1"/>
</dbReference>
<keyword evidence="3" id="KW-0472">Membrane</keyword>
<dbReference type="RefSeq" id="WP_343753091.1">
    <property type="nucleotide sequence ID" value="NZ_BAAACW010000017.1"/>
</dbReference>
<accession>A0ABN0X1K6</accession>
<dbReference type="PIRSF" id="PIRSF021292">
    <property type="entry name" value="Competence_ComGD"/>
    <property type="match status" value="1"/>
</dbReference>
<dbReference type="EMBL" id="BAAACW010000017">
    <property type="protein sequence ID" value="GAA0352616.1"/>
    <property type="molecule type" value="Genomic_DNA"/>
</dbReference>
<dbReference type="InterPro" id="IPR016785">
    <property type="entry name" value="ComGD"/>
</dbReference>
<feature type="transmembrane region" description="Helical" evidence="3">
    <location>
        <begin position="12"/>
        <end position="32"/>
    </location>
</feature>
<dbReference type="SUPFAM" id="SSF54523">
    <property type="entry name" value="Pili subunits"/>
    <property type="match status" value="1"/>
</dbReference>
<keyword evidence="5" id="KW-1185">Reference proteome</keyword>
<comment type="subcellular location">
    <subcellularLocation>
        <location evidence="1">Cell surface</location>
    </subcellularLocation>
</comment>
<evidence type="ECO:0000256" key="3">
    <source>
        <dbReference type="SAM" id="Phobius"/>
    </source>
</evidence>
<name>A0ABN0X1K6_9LACT</name>